<evidence type="ECO:0000313" key="5">
    <source>
        <dbReference type="Proteomes" id="UP000298390"/>
    </source>
</evidence>
<dbReference type="InterPro" id="IPR045340">
    <property type="entry name" value="DUF6533"/>
</dbReference>
<reference evidence="4 5" key="1">
    <citation type="submission" date="2019-01" db="EMBL/GenBank/DDBJ databases">
        <title>Genome sequencing of the rare red list fungi Fomitopsis rosea.</title>
        <authorList>
            <person name="Buettner E."/>
            <person name="Kellner H."/>
        </authorList>
    </citation>
    <scope>NUCLEOTIDE SEQUENCE [LARGE SCALE GENOMIC DNA]</scope>
    <source>
        <strain evidence="4 5">DSM 105464</strain>
    </source>
</reference>
<feature type="region of interest" description="Disordered" evidence="1">
    <location>
        <begin position="237"/>
        <end position="263"/>
    </location>
</feature>
<feature type="transmembrane region" description="Helical" evidence="2">
    <location>
        <begin position="83"/>
        <end position="101"/>
    </location>
</feature>
<sequence>MSSGALADADVVLKAGFISNCSLIAACAIYAYDRCLTLWREVNLIWTRKKMSVATGLYFLMHVSLVFFLAFEVAYTTIKTCDATAIIPEILVIGAIWCHAYRAASVKHLHQLAGLNTPFTTILIRDGSVYFVASLAIIVLNVVWSSVTSVNTGILAPIVYSLQTILISQFYLNLHDAHAYHSETPELSDLHFNTRLLGTLAGSLTYNEKDGFVLAASDDDSDLRWDSRLDGGKDSNVEMSVMEKGNPTDRSRSRSTTWGSSVGSHTFADDISEIKVD</sequence>
<evidence type="ECO:0000256" key="1">
    <source>
        <dbReference type="SAM" id="MobiDB-lite"/>
    </source>
</evidence>
<feature type="transmembrane region" description="Helical" evidence="2">
    <location>
        <begin position="12"/>
        <end position="32"/>
    </location>
</feature>
<name>A0A4Y9YPR8_9APHY</name>
<dbReference type="AlphaFoldDB" id="A0A4Y9YPR8"/>
<feature type="transmembrane region" description="Helical" evidence="2">
    <location>
        <begin position="122"/>
        <end position="144"/>
    </location>
</feature>
<organism evidence="4 5">
    <name type="scientific">Rhodofomes roseus</name>
    <dbReference type="NCBI Taxonomy" id="34475"/>
    <lineage>
        <taxon>Eukaryota</taxon>
        <taxon>Fungi</taxon>
        <taxon>Dikarya</taxon>
        <taxon>Basidiomycota</taxon>
        <taxon>Agaricomycotina</taxon>
        <taxon>Agaricomycetes</taxon>
        <taxon>Polyporales</taxon>
        <taxon>Rhodofomes</taxon>
    </lineage>
</organism>
<feature type="compositionally biased region" description="Low complexity" evidence="1">
    <location>
        <begin position="254"/>
        <end position="263"/>
    </location>
</feature>
<feature type="transmembrane region" description="Helical" evidence="2">
    <location>
        <begin position="53"/>
        <end position="71"/>
    </location>
</feature>
<keyword evidence="2" id="KW-0472">Membrane</keyword>
<evidence type="ECO:0000313" key="4">
    <source>
        <dbReference type="EMBL" id="TFY64152.1"/>
    </source>
</evidence>
<keyword evidence="2" id="KW-1133">Transmembrane helix</keyword>
<dbReference type="EMBL" id="SEKV01000107">
    <property type="protein sequence ID" value="TFY64152.1"/>
    <property type="molecule type" value="Genomic_DNA"/>
</dbReference>
<evidence type="ECO:0000256" key="2">
    <source>
        <dbReference type="SAM" id="Phobius"/>
    </source>
</evidence>
<accession>A0A4Y9YPR8</accession>
<feature type="domain" description="DUF6533" evidence="3">
    <location>
        <begin position="21"/>
        <end position="63"/>
    </location>
</feature>
<dbReference type="Pfam" id="PF20151">
    <property type="entry name" value="DUF6533"/>
    <property type="match status" value="1"/>
</dbReference>
<comment type="caution">
    <text evidence="4">The sequence shown here is derived from an EMBL/GenBank/DDBJ whole genome shotgun (WGS) entry which is preliminary data.</text>
</comment>
<gene>
    <name evidence="4" type="ORF">EVJ58_g2795</name>
</gene>
<feature type="transmembrane region" description="Helical" evidence="2">
    <location>
        <begin position="150"/>
        <end position="172"/>
    </location>
</feature>
<keyword evidence="2" id="KW-0812">Transmembrane</keyword>
<dbReference type="Proteomes" id="UP000298390">
    <property type="component" value="Unassembled WGS sequence"/>
</dbReference>
<protein>
    <recommendedName>
        <fullName evidence="3">DUF6533 domain-containing protein</fullName>
    </recommendedName>
</protein>
<evidence type="ECO:0000259" key="3">
    <source>
        <dbReference type="Pfam" id="PF20151"/>
    </source>
</evidence>
<proteinExistence type="predicted"/>